<gene>
    <name evidence="1" type="primary">sctB</name>
    <name evidence="1" type="ORF">H9874_09080</name>
</gene>
<accession>A0A9D1R073</accession>
<dbReference type="NCBIfam" id="NF038055">
    <property type="entry name" value="T3SS_SctB_pilot"/>
    <property type="match status" value="1"/>
</dbReference>
<proteinExistence type="predicted"/>
<name>A0A9D1R073_9BACT</name>
<sequence>MSQINNVTQMSGYTTEAYQQMVGVAKQHNISETELAALLLQEGQNGKNFTDAWTAVKPRLSEPKPTSAGTLNQWVGVASPLAGLSALITELSAEQRKENREVMKAQTDSIVMSMEQQADEIRKKAVAQLACGVVSGAINIGMGAAQFGMGVKQLNLGRQQAQVAEQQKTLSTQMNEMSGKTLGNARKMHEAIGTEASAIGAKSQAYGVMGQSMSQLGQGVGGIIGSVGDFVGAQYDAVIKEMDAAQEQMRANRDALKSVTDSLSELIQKAISTQDAIQQNMNQTRARILG</sequence>
<organism evidence="1 2">
    <name type="scientific">Candidatus Bilophila faecipullorum</name>
    <dbReference type="NCBI Taxonomy" id="2838482"/>
    <lineage>
        <taxon>Bacteria</taxon>
        <taxon>Pseudomonadati</taxon>
        <taxon>Thermodesulfobacteriota</taxon>
        <taxon>Desulfovibrionia</taxon>
        <taxon>Desulfovibrionales</taxon>
        <taxon>Desulfovibrionaceae</taxon>
        <taxon>Bilophila</taxon>
    </lineage>
</organism>
<dbReference type="Proteomes" id="UP000824264">
    <property type="component" value="Unassembled WGS sequence"/>
</dbReference>
<dbReference type="AlphaFoldDB" id="A0A9D1R073"/>
<evidence type="ECO:0000313" key="2">
    <source>
        <dbReference type="Proteomes" id="UP000824264"/>
    </source>
</evidence>
<reference evidence="1" key="1">
    <citation type="journal article" date="2021" name="PeerJ">
        <title>Extensive microbial diversity within the chicken gut microbiome revealed by metagenomics and culture.</title>
        <authorList>
            <person name="Gilroy R."/>
            <person name="Ravi A."/>
            <person name="Getino M."/>
            <person name="Pursley I."/>
            <person name="Horton D.L."/>
            <person name="Alikhan N.F."/>
            <person name="Baker D."/>
            <person name="Gharbi K."/>
            <person name="Hall N."/>
            <person name="Watson M."/>
            <person name="Adriaenssens E.M."/>
            <person name="Foster-Nyarko E."/>
            <person name="Jarju S."/>
            <person name="Secka A."/>
            <person name="Antonio M."/>
            <person name="Oren A."/>
            <person name="Chaudhuri R.R."/>
            <person name="La Ragione R."/>
            <person name="Hildebrand F."/>
            <person name="Pallen M.J."/>
        </authorList>
    </citation>
    <scope>NUCLEOTIDE SEQUENCE</scope>
    <source>
        <strain evidence="1">ChiSxjej5B17-1746</strain>
    </source>
</reference>
<dbReference type="EMBL" id="DXGI01000343">
    <property type="protein sequence ID" value="HIW79281.1"/>
    <property type="molecule type" value="Genomic_DNA"/>
</dbReference>
<comment type="caution">
    <text evidence="1">The sequence shown here is derived from an EMBL/GenBank/DDBJ whole genome shotgun (WGS) entry which is preliminary data.</text>
</comment>
<reference evidence="1" key="2">
    <citation type="submission" date="2021-04" db="EMBL/GenBank/DDBJ databases">
        <authorList>
            <person name="Gilroy R."/>
        </authorList>
    </citation>
    <scope>NUCLEOTIDE SEQUENCE</scope>
    <source>
        <strain evidence="1">ChiSxjej5B17-1746</strain>
    </source>
</reference>
<evidence type="ECO:0000313" key="1">
    <source>
        <dbReference type="EMBL" id="HIW79281.1"/>
    </source>
</evidence>
<protein>
    <submittedName>
        <fullName evidence="1">Type III secretion system translocon subunit SctB</fullName>
    </submittedName>
</protein>